<dbReference type="EMBL" id="BJWL01000017">
    <property type="protein sequence ID" value="GFZ04502.1"/>
    <property type="molecule type" value="Genomic_DNA"/>
</dbReference>
<evidence type="ECO:0000313" key="2">
    <source>
        <dbReference type="EMBL" id="GFZ04502.1"/>
    </source>
</evidence>
<gene>
    <name evidence="2" type="ORF">Acr_17g0000740</name>
</gene>
<evidence type="ECO:0000256" key="1">
    <source>
        <dbReference type="SAM" id="MobiDB-lite"/>
    </source>
</evidence>
<name>A0A7J0G0N9_9ERIC</name>
<feature type="compositionally biased region" description="Polar residues" evidence="1">
    <location>
        <begin position="415"/>
        <end position="426"/>
    </location>
</feature>
<dbReference type="AlphaFoldDB" id="A0A7J0G0N9"/>
<comment type="caution">
    <text evidence="2">The sequence shown here is derived from an EMBL/GenBank/DDBJ whole genome shotgun (WGS) entry which is preliminary data.</text>
</comment>
<proteinExistence type="predicted"/>
<feature type="region of interest" description="Disordered" evidence="1">
    <location>
        <begin position="407"/>
        <end position="426"/>
    </location>
</feature>
<keyword evidence="3" id="KW-1185">Reference proteome</keyword>
<dbReference type="Proteomes" id="UP000585474">
    <property type="component" value="Unassembled WGS sequence"/>
</dbReference>
<sequence>MAPEEHRVSLIFRAIMWKAESGEVWKVRVHHVELEGCVHSLDAQLHKVIFYYWVLHIHRQLTKATNIGEQIFGIHLSLSQEVEHGEALIHIEKLGVELLREILPRCKGARWEVGIQGVKALSVKDLENSFKLTFWSPLWTPSEVRAMEGSRAFWSRDISKERIHHWNCCVAEGEAVSSEGRRELSFRSEGKLPSISGLVGWVLDLQAIRERGVCLPMIGMGRIGSPLHGKEASMFSKTVRSCSATAAVPPAHLVHVEASSLVNRLEVDNAKRMKLTSLCKSRDQTLGPHLGACKALPLVRRVDYPFKSSTCLMSLVKSHSLLTTGQGEPPLEGSFDKPFNLASIPLSSFGPGACIDVRLYGVPLLGDYILLSFGSGSHLFVESGEELIHLETVHERESSLVSLSLGEEMLGEGSPTPSSVYPQSDN</sequence>
<accession>A0A7J0G0N9</accession>
<protein>
    <submittedName>
        <fullName evidence="2">Uncharacterized protein</fullName>
    </submittedName>
</protein>
<reference evidence="2 3" key="1">
    <citation type="submission" date="2019-07" db="EMBL/GenBank/DDBJ databases">
        <title>De Novo Assembly of kiwifruit Actinidia rufa.</title>
        <authorList>
            <person name="Sugita-Konishi S."/>
            <person name="Sato K."/>
            <person name="Mori E."/>
            <person name="Abe Y."/>
            <person name="Kisaki G."/>
            <person name="Hamano K."/>
            <person name="Suezawa K."/>
            <person name="Otani M."/>
            <person name="Fukuda T."/>
            <person name="Manabe T."/>
            <person name="Gomi K."/>
            <person name="Tabuchi M."/>
            <person name="Akimitsu K."/>
            <person name="Kataoka I."/>
        </authorList>
    </citation>
    <scope>NUCLEOTIDE SEQUENCE [LARGE SCALE GENOMIC DNA]</scope>
    <source>
        <strain evidence="3">cv. Fuchu</strain>
    </source>
</reference>
<organism evidence="2 3">
    <name type="scientific">Actinidia rufa</name>
    <dbReference type="NCBI Taxonomy" id="165716"/>
    <lineage>
        <taxon>Eukaryota</taxon>
        <taxon>Viridiplantae</taxon>
        <taxon>Streptophyta</taxon>
        <taxon>Embryophyta</taxon>
        <taxon>Tracheophyta</taxon>
        <taxon>Spermatophyta</taxon>
        <taxon>Magnoliopsida</taxon>
        <taxon>eudicotyledons</taxon>
        <taxon>Gunneridae</taxon>
        <taxon>Pentapetalae</taxon>
        <taxon>asterids</taxon>
        <taxon>Ericales</taxon>
        <taxon>Actinidiaceae</taxon>
        <taxon>Actinidia</taxon>
    </lineage>
</organism>
<dbReference type="OrthoDB" id="413467at2759"/>
<evidence type="ECO:0000313" key="3">
    <source>
        <dbReference type="Proteomes" id="UP000585474"/>
    </source>
</evidence>